<accession>A0A8K0XSE5</accession>
<proteinExistence type="predicted"/>
<feature type="region of interest" description="Disordered" evidence="1">
    <location>
        <begin position="1"/>
        <end position="50"/>
    </location>
</feature>
<dbReference type="PANTHER" id="PTHR23082">
    <property type="entry name" value="TRANSCRIPTION INITIATION FACTOR IIIC TFIIIC , POLYPEPTIDE 3-RELATED"/>
    <property type="match status" value="1"/>
</dbReference>
<organism evidence="2 3">
    <name type="scientific">Cristinia sonorae</name>
    <dbReference type="NCBI Taxonomy" id="1940300"/>
    <lineage>
        <taxon>Eukaryota</taxon>
        <taxon>Fungi</taxon>
        <taxon>Dikarya</taxon>
        <taxon>Basidiomycota</taxon>
        <taxon>Agaricomycotina</taxon>
        <taxon>Agaricomycetes</taxon>
        <taxon>Agaricomycetidae</taxon>
        <taxon>Agaricales</taxon>
        <taxon>Pleurotineae</taxon>
        <taxon>Stephanosporaceae</taxon>
        <taxon>Cristinia</taxon>
    </lineage>
</organism>
<dbReference type="SMART" id="SM00028">
    <property type="entry name" value="TPR"/>
    <property type="match status" value="6"/>
</dbReference>
<comment type="caution">
    <text evidence="2">The sequence shown here is derived from an EMBL/GenBank/DDBJ whole genome shotgun (WGS) entry which is preliminary data.</text>
</comment>
<dbReference type="Gene3D" id="1.25.40.10">
    <property type="entry name" value="Tetratricopeptide repeat domain"/>
    <property type="match status" value="2"/>
</dbReference>
<feature type="compositionally biased region" description="Acidic residues" evidence="1">
    <location>
        <begin position="23"/>
        <end position="38"/>
    </location>
</feature>
<dbReference type="PANTHER" id="PTHR23082:SF0">
    <property type="entry name" value="GENERAL TRANSCRIPTION FACTOR 3C POLYPEPTIDE 3"/>
    <property type="match status" value="1"/>
</dbReference>
<name>A0A8K0XSE5_9AGAR</name>
<evidence type="ECO:0000256" key="1">
    <source>
        <dbReference type="SAM" id="MobiDB-lite"/>
    </source>
</evidence>
<dbReference type="InterPro" id="IPR011990">
    <property type="entry name" value="TPR-like_helical_dom_sf"/>
</dbReference>
<gene>
    <name evidence="2" type="ORF">BXZ70DRAFT_1051505</name>
</gene>
<dbReference type="SUPFAM" id="SSF48452">
    <property type="entry name" value="TPR-like"/>
    <property type="match status" value="2"/>
</dbReference>
<dbReference type="EMBL" id="JAEVFJ010000006">
    <property type="protein sequence ID" value="KAH8103816.1"/>
    <property type="molecule type" value="Genomic_DNA"/>
</dbReference>
<dbReference type="OrthoDB" id="9991317at2759"/>
<evidence type="ECO:0000313" key="3">
    <source>
        <dbReference type="Proteomes" id="UP000813824"/>
    </source>
</evidence>
<dbReference type="GO" id="GO:0006383">
    <property type="term" value="P:transcription by RNA polymerase III"/>
    <property type="evidence" value="ECO:0007669"/>
    <property type="project" value="InterPro"/>
</dbReference>
<dbReference type="InterPro" id="IPR039340">
    <property type="entry name" value="Tfc4/TFIIIC-102/Sfc4"/>
</dbReference>
<dbReference type="Proteomes" id="UP000813824">
    <property type="component" value="Unassembled WGS sequence"/>
</dbReference>
<dbReference type="InterPro" id="IPR019734">
    <property type="entry name" value="TPR_rpt"/>
</dbReference>
<protein>
    <submittedName>
        <fullName evidence="2">TPR-like protein</fullName>
    </submittedName>
</protein>
<feature type="region of interest" description="Disordered" evidence="1">
    <location>
        <begin position="820"/>
        <end position="853"/>
    </location>
</feature>
<reference evidence="2" key="1">
    <citation type="journal article" date="2021" name="New Phytol.">
        <title>Evolutionary innovations through gain and loss of genes in the ectomycorrhizal Boletales.</title>
        <authorList>
            <person name="Wu G."/>
            <person name="Miyauchi S."/>
            <person name="Morin E."/>
            <person name="Kuo A."/>
            <person name="Drula E."/>
            <person name="Varga T."/>
            <person name="Kohler A."/>
            <person name="Feng B."/>
            <person name="Cao Y."/>
            <person name="Lipzen A."/>
            <person name="Daum C."/>
            <person name="Hundley H."/>
            <person name="Pangilinan J."/>
            <person name="Johnson J."/>
            <person name="Barry K."/>
            <person name="LaButti K."/>
            <person name="Ng V."/>
            <person name="Ahrendt S."/>
            <person name="Min B."/>
            <person name="Choi I.G."/>
            <person name="Park H."/>
            <person name="Plett J.M."/>
            <person name="Magnuson J."/>
            <person name="Spatafora J.W."/>
            <person name="Nagy L.G."/>
            <person name="Henrissat B."/>
            <person name="Grigoriev I.V."/>
            <person name="Yang Z.L."/>
            <person name="Xu J."/>
            <person name="Martin F.M."/>
        </authorList>
    </citation>
    <scope>NUCLEOTIDE SEQUENCE</scope>
    <source>
        <strain evidence="2">KKN 215</strain>
    </source>
</reference>
<dbReference type="GO" id="GO:0000127">
    <property type="term" value="C:transcription factor TFIIIC complex"/>
    <property type="evidence" value="ECO:0007669"/>
    <property type="project" value="TreeGrafter"/>
</dbReference>
<evidence type="ECO:0000313" key="2">
    <source>
        <dbReference type="EMBL" id="KAH8103816.1"/>
    </source>
</evidence>
<dbReference type="AlphaFoldDB" id="A0A8K0XSE5"/>
<sequence>MRTIQNDPRNGESSDDGTSNASSEEDEEEGSNEEEGEDIPANLTKDMEDGDFDRLVRGIRESENGSSSGMLGKAWNINVEAQEAEFRDDLREASGVGKRKGKRGKRGGVVLSPEVRALVGGGNQAYVDNDIEKTMKIMQEVIRVEPRAESAWRVLAQCHEDSGNSERALLMRVMAAHLSNDPDEWDALAERSRSLGFHQQALYCYRKLYNLDPSNTTALWDRAALAKEIGELRTAYHSLLAILRKLPHDLTVLEELRPILIELSELDLCAKLFQGAFDHYFQTFPTGIGINPDTQTEVPGGGFGLMEVLVLADLYNTLAHYDKAVETIRKGCRWLQGRAKQVFWDNCEDDREYDAAEGIRTGEGDIQPGMYALDVNARHRLAIARLKSGDITEGKMHAKIVLAEDVKEYAPLFGEIADAYFDGGLYAEAGQIYEILGADSETSSIHTLMQAAACRHMVGDIKEAAEVYEHIIAADVTNKDAKMKLAEMYESLGEVRKALDLVLQVIDSRKRSRGGKQDAEGQDTDPARSSLFEEKARAGKIKQPRQHKMSAAELRKAEASVEKEVTQWYHRVTELWPVMLAGQEDAMREWILEAEKLIEMFRHTRPLFLSTRHQGFRGMFPRSAKRKTTEASEESMAVRLQLELRRCLPSVLAIVAGRFLPGRDSTTQTQPNAKGRFVDSFRTISFDNWLRLFIQYAFLMTQRDEVDYAVEVLRHVSWSNAFQDPKEQDTIRFAIIACAINGNRLPIAVEQARKLINTHQFNNEPFRILLASLGHGMHATDAILASTLSKHLLRELKTIDSAIKNKDTLKWNNVTKRYAPTGAKAEEEDEEETGGTAAVSQHDDGKDASRPNMPTKHNPMCVALYGQICLAAKSYQSALFYLLHAYEYCPHDPMICLCLAVASIGRAMQRQADNRHHLITQGLAFLTKYRRLRGDDAQCMDEVEYNFGRAFHQIGLLTHAARHYERVLEIAEKHGGPDVVDSGISSTAAYNLSLIYTTTGSVSQVEALYRRWLSL</sequence>
<keyword evidence="3" id="KW-1185">Reference proteome</keyword>